<feature type="transmembrane region" description="Helical" evidence="1">
    <location>
        <begin position="80"/>
        <end position="101"/>
    </location>
</feature>
<proteinExistence type="predicted"/>
<feature type="domain" description="FecR protein" evidence="2">
    <location>
        <begin position="112"/>
        <end position="206"/>
    </location>
</feature>
<evidence type="ECO:0000313" key="4">
    <source>
        <dbReference type="EMBL" id="GKI20446.1"/>
    </source>
</evidence>
<gene>
    <name evidence="4" type="ORF">CE91St16_33540</name>
</gene>
<dbReference type="InterPro" id="IPR012373">
    <property type="entry name" value="Ferrdict_sens_TM"/>
</dbReference>
<keyword evidence="1" id="KW-0472">Membrane</keyword>
<evidence type="ECO:0000256" key="1">
    <source>
        <dbReference type="SAM" id="Phobius"/>
    </source>
</evidence>
<dbReference type="Pfam" id="PF16344">
    <property type="entry name" value="FecR_C"/>
    <property type="match status" value="1"/>
</dbReference>
<dbReference type="InterPro" id="IPR006860">
    <property type="entry name" value="FecR"/>
</dbReference>
<dbReference type="EMBL" id="BQOL01000002">
    <property type="protein sequence ID" value="GKI20446.1"/>
    <property type="molecule type" value="Genomic_DNA"/>
</dbReference>
<keyword evidence="1" id="KW-1133">Transmembrane helix</keyword>
<feature type="domain" description="Protein FecR C-terminal" evidence="3">
    <location>
        <begin position="251"/>
        <end position="319"/>
    </location>
</feature>
<dbReference type="InterPro" id="IPR032508">
    <property type="entry name" value="FecR_C"/>
</dbReference>
<evidence type="ECO:0000259" key="3">
    <source>
        <dbReference type="Pfam" id="PF16344"/>
    </source>
</evidence>
<dbReference type="AlphaFoldDB" id="A0AA37KYA8"/>
<dbReference type="Gene3D" id="3.55.50.30">
    <property type="match status" value="1"/>
</dbReference>
<sequence>MDERERQRRILNFIYAQPDIPTSVRHAFRQWMADQERNPEVDRLMEELWETNDAEASPEKIRKGLDRLHAKIRRSRLRRVLRYAGAAAAAVLMFAGGYFSATRSEKPVERITLVTAKGHMGEFILPDGSRVWLNEESRLAYDADFSGRVREVTLSGEAFFEVEKDSLRPFRVDMGGLEIEVLGTSFDAIGYAADPARQVILKSGSVSISGEGLSRPVRLCPDQKFTQNVLQGEFSIEQVDARNYCQWFEERLVFYNMPLTDIMVNLERKYHVEIVLSSSLPANKRLSLVVQHEPLEDIMEVISRLMPVRCQIDGDRVFVTNRGKSR</sequence>
<keyword evidence="1" id="KW-0812">Transmembrane</keyword>
<dbReference type="PIRSF" id="PIRSF018266">
    <property type="entry name" value="FecR"/>
    <property type="match status" value="1"/>
</dbReference>
<reference evidence="4" key="1">
    <citation type="submission" date="2022-01" db="EMBL/GenBank/DDBJ databases">
        <title>Novel bile acid biosynthetic pathways are enriched in the microbiome of centenarians.</title>
        <authorList>
            <person name="Sato Y."/>
            <person name="Atarashi K."/>
            <person name="Plichta R.D."/>
            <person name="Arai Y."/>
            <person name="Sasajima S."/>
            <person name="Kearney M.S."/>
            <person name="Suda W."/>
            <person name="Takeshita K."/>
            <person name="Sasaki T."/>
            <person name="Okamoto S."/>
            <person name="Skelly N.A."/>
            <person name="Okamura Y."/>
            <person name="Vlamakis H."/>
            <person name="Li Y."/>
            <person name="Tanoue T."/>
            <person name="Takei H."/>
            <person name="Nittono H."/>
            <person name="Narushima S."/>
            <person name="Irie J."/>
            <person name="Itoh H."/>
            <person name="Moriya K."/>
            <person name="Sugiura Y."/>
            <person name="Suematsu M."/>
            <person name="Moritoki N."/>
            <person name="Shibata S."/>
            <person name="Littman R.D."/>
            <person name="Fischbach A.M."/>
            <person name="Uwamino Y."/>
            <person name="Inoue T."/>
            <person name="Honda A."/>
            <person name="Hattori M."/>
            <person name="Murai T."/>
            <person name="Xavier J.R."/>
            <person name="Hirose N."/>
            <person name="Honda K."/>
        </authorList>
    </citation>
    <scope>NUCLEOTIDE SEQUENCE</scope>
    <source>
        <strain evidence="4">CE91-St16</strain>
    </source>
</reference>
<dbReference type="PANTHER" id="PTHR30273:SF2">
    <property type="entry name" value="PROTEIN FECR"/>
    <property type="match status" value="1"/>
</dbReference>
<name>A0AA37KYA8_9BACT</name>
<dbReference type="PANTHER" id="PTHR30273">
    <property type="entry name" value="PERIPLASMIC SIGNAL SENSOR AND SIGMA FACTOR ACTIVATOR FECR-RELATED"/>
    <property type="match status" value="1"/>
</dbReference>
<evidence type="ECO:0000313" key="5">
    <source>
        <dbReference type="Proteomes" id="UP001055105"/>
    </source>
</evidence>
<accession>A0AA37KYA8</accession>
<comment type="caution">
    <text evidence="4">The sequence shown here is derived from an EMBL/GenBank/DDBJ whole genome shotgun (WGS) entry which is preliminary data.</text>
</comment>
<organism evidence="4 5">
    <name type="scientific">Alistipes finegoldii</name>
    <dbReference type="NCBI Taxonomy" id="214856"/>
    <lineage>
        <taxon>Bacteria</taxon>
        <taxon>Pseudomonadati</taxon>
        <taxon>Bacteroidota</taxon>
        <taxon>Bacteroidia</taxon>
        <taxon>Bacteroidales</taxon>
        <taxon>Rikenellaceae</taxon>
        <taxon>Alistipes</taxon>
    </lineage>
</organism>
<evidence type="ECO:0000259" key="2">
    <source>
        <dbReference type="Pfam" id="PF04773"/>
    </source>
</evidence>
<protein>
    <submittedName>
        <fullName evidence="4">Anti-sigma factor</fullName>
    </submittedName>
</protein>
<dbReference type="Pfam" id="PF04773">
    <property type="entry name" value="FecR"/>
    <property type="match status" value="1"/>
</dbReference>
<dbReference type="Proteomes" id="UP001055105">
    <property type="component" value="Unassembled WGS sequence"/>
</dbReference>
<dbReference type="RefSeq" id="WP_195290276.1">
    <property type="nucleotide sequence ID" value="NZ_AP025581.1"/>
</dbReference>
<dbReference type="Gene3D" id="2.60.120.1440">
    <property type="match status" value="1"/>
</dbReference>
<dbReference type="GO" id="GO:0016989">
    <property type="term" value="F:sigma factor antagonist activity"/>
    <property type="evidence" value="ECO:0007669"/>
    <property type="project" value="TreeGrafter"/>
</dbReference>